<dbReference type="GO" id="GO:0000398">
    <property type="term" value="P:mRNA splicing, via spliceosome"/>
    <property type="evidence" value="ECO:0007669"/>
    <property type="project" value="TreeGrafter"/>
</dbReference>
<feature type="coiled-coil region" evidence="2">
    <location>
        <begin position="516"/>
        <end position="543"/>
    </location>
</feature>
<keyword evidence="2" id="KW-0175">Coiled coil</keyword>
<evidence type="ECO:0000256" key="2">
    <source>
        <dbReference type="SAM" id="Coils"/>
    </source>
</evidence>
<feature type="domain" description="Cwf19-like protein C-terminal" evidence="4">
    <location>
        <begin position="798"/>
        <end position="898"/>
    </location>
</feature>
<organism evidence="6 7">
    <name type="scientific">Pythium oligandrum</name>
    <name type="common">Mycoparasitic fungus</name>
    <dbReference type="NCBI Taxonomy" id="41045"/>
    <lineage>
        <taxon>Eukaryota</taxon>
        <taxon>Sar</taxon>
        <taxon>Stramenopiles</taxon>
        <taxon>Oomycota</taxon>
        <taxon>Peronosporomycetes</taxon>
        <taxon>Pythiales</taxon>
        <taxon>Pythiaceae</taxon>
        <taxon>Pythium</taxon>
    </lineage>
</organism>
<comment type="similarity">
    <text evidence="1">Belongs to the CWF19 family.</text>
</comment>
<evidence type="ECO:0000313" key="6">
    <source>
        <dbReference type="EMBL" id="TMW65086.1"/>
    </source>
</evidence>
<dbReference type="Pfam" id="PF04677">
    <property type="entry name" value="CwfJ_C_1"/>
    <property type="match status" value="1"/>
</dbReference>
<feature type="compositionally biased region" description="Basic residues" evidence="3">
    <location>
        <begin position="372"/>
        <end position="409"/>
    </location>
</feature>
<evidence type="ECO:0000259" key="4">
    <source>
        <dbReference type="Pfam" id="PF04676"/>
    </source>
</evidence>
<proteinExistence type="inferred from homology"/>
<gene>
    <name evidence="6" type="ORF">Poli38472_009253</name>
</gene>
<feature type="compositionally biased region" description="Basic residues" evidence="3">
    <location>
        <begin position="56"/>
        <end position="76"/>
    </location>
</feature>
<feature type="compositionally biased region" description="Basic and acidic residues" evidence="3">
    <location>
        <begin position="43"/>
        <end position="55"/>
    </location>
</feature>
<dbReference type="InterPro" id="IPR040194">
    <property type="entry name" value="Cwf19-like"/>
</dbReference>
<dbReference type="InterPro" id="IPR006768">
    <property type="entry name" value="Cwf19-like_C_dom-1"/>
</dbReference>
<sequence length="908" mass="103344">MSGLLQGISFLPAGAKASRGDDKKRHKREKERRRQPDWVNPALERRLGGEKEEKRAKKKLKKEKKHKKKHKKHKRESRLATGSSSDDNSDASVGSSSSEEEEREPKRAALPRDDWMGMGFEPREEEPMIIEKTAAELAEEAKAKKIQDEIDAGMREPVTGMVYGYYDPKNPDRRMGIIKKGDEEEKGGEAPQSDEEMPLFGDGGASWRAKMLKRAKEKAEATGRPLEEIVMELFGSLDVLKESARGSARLNAHLEYKRHGDDGRPSRDSGRNRSLPIGREASDKSLLAKFSSRVQTAVSRTIGDKEDSKRDDGGRGGRSHRSRKEQDADDDDMPIDYSTLPDFEERPGARFSAARDGESRRPHSDRRDRDRTRRRSRSKSRSRSRSRRQRSRSRSRGRAASSHKRRRSSSRSPSPPRKQKEDTKSVPVAEKKAAAPVPSRPVDPEHARKEQEELERRKAFLYGGKPAAKSSSSPVTEIKPQSKPAAVERTSSKQAVESSADVDLNKLAAKALRAQMMGNTDLFNKLKEQLNELEARREEEAQVKSIPHYEAINGALPPLEKEDMRYGSRKGKKARTDQDDSVSLEELVRQERMSSAHVDEGNMDAIHARNIVRLGTRYQGSEVNARNLASGFDEEDQVDMKMLERPDAHLTKRAAAERDRQRSVNQNKKWEDKTQKCMACMHSPAFKKHLMLSLGEYTYLAMPNKPRLHPAHCFIVPVDHTGSFTQANEQVWEELQRFQRAITAMCAKEFDLSVVFLEQTSAPHRKRHTYVECIPVPKDVAMDTPLYFKQELMQVDEEWSTHKKIINTSDGGLKRHVPPQFAYFHIEWPRTNKSDGGGYAHVIEDEAQFPRDFGVNVVAGMLGVDPPKYGRRDTKRTFEDEKHDVLSFLKHWEPFDWTKELDGGDYES</sequence>
<evidence type="ECO:0000259" key="5">
    <source>
        <dbReference type="Pfam" id="PF04677"/>
    </source>
</evidence>
<dbReference type="EMBL" id="SPLM01000038">
    <property type="protein sequence ID" value="TMW65086.1"/>
    <property type="molecule type" value="Genomic_DNA"/>
</dbReference>
<dbReference type="Gene3D" id="3.30.428.10">
    <property type="entry name" value="HIT-like"/>
    <property type="match status" value="1"/>
</dbReference>
<feature type="compositionally biased region" description="Basic residues" evidence="3">
    <location>
        <begin position="24"/>
        <end position="33"/>
    </location>
</feature>
<dbReference type="OrthoDB" id="2113965at2759"/>
<dbReference type="SUPFAM" id="SSF54197">
    <property type="entry name" value="HIT-like"/>
    <property type="match status" value="1"/>
</dbReference>
<feature type="compositionally biased region" description="Basic and acidic residues" evidence="3">
    <location>
        <begin position="418"/>
        <end position="433"/>
    </location>
</feature>
<feature type="region of interest" description="Disordered" evidence="3">
    <location>
        <begin position="1"/>
        <end position="127"/>
    </location>
</feature>
<feature type="compositionally biased region" description="Basic and acidic residues" evidence="3">
    <location>
        <begin position="442"/>
        <end position="458"/>
    </location>
</feature>
<dbReference type="InterPro" id="IPR006767">
    <property type="entry name" value="Cwf19-like_C_dom-2"/>
</dbReference>
<feature type="compositionally biased region" description="Basic and acidic residues" evidence="3">
    <location>
        <begin position="302"/>
        <end position="315"/>
    </location>
</feature>
<feature type="region of interest" description="Disordered" evidence="3">
    <location>
        <begin position="650"/>
        <end position="670"/>
    </location>
</feature>
<feature type="compositionally biased region" description="Basic and acidic residues" evidence="3">
    <location>
        <begin position="103"/>
        <end position="126"/>
    </location>
</feature>
<feature type="region of interest" description="Disordered" evidence="3">
    <location>
        <begin position="554"/>
        <end position="582"/>
    </location>
</feature>
<dbReference type="GO" id="GO:0071014">
    <property type="term" value="C:post-mRNA release spliceosomal complex"/>
    <property type="evidence" value="ECO:0007669"/>
    <property type="project" value="TreeGrafter"/>
</dbReference>
<dbReference type="PANTHER" id="PTHR12072">
    <property type="entry name" value="CWF19, CELL CYCLE CONTROL PROTEIN"/>
    <property type="match status" value="1"/>
</dbReference>
<feature type="compositionally biased region" description="Low complexity" evidence="3">
    <location>
        <begin position="83"/>
        <end position="97"/>
    </location>
</feature>
<feature type="compositionally biased region" description="Basic and acidic residues" evidence="3">
    <location>
        <begin position="343"/>
        <end position="371"/>
    </location>
</feature>
<dbReference type="AlphaFoldDB" id="A0A8K1FJM4"/>
<feature type="region of interest" description="Disordered" evidence="3">
    <location>
        <begin position="254"/>
        <end position="499"/>
    </location>
</feature>
<feature type="region of interest" description="Disordered" evidence="3">
    <location>
        <begin position="180"/>
        <end position="203"/>
    </location>
</feature>
<dbReference type="PANTHER" id="PTHR12072:SF5">
    <property type="entry name" value="CWF19-LIKE PROTEIN 2"/>
    <property type="match status" value="1"/>
</dbReference>
<dbReference type="InterPro" id="IPR036265">
    <property type="entry name" value="HIT-like_sf"/>
</dbReference>
<protein>
    <recommendedName>
        <fullName evidence="8">CWF19-like protein 2</fullName>
    </recommendedName>
</protein>
<keyword evidence="7" id="KW-1185">Reference proteome</keyword>
<name>A0A8K1FJM4_PYTOL</name>
<accession>A0A8K1FJM4</accession>
<feature type="domain" description="Cwf19-like C-terminal" evidence="5">
    <location>
        <begin position="665"/>
        <end position="789"/>
    </location>
</feature>
<feature type="compositionally biased region" description="Basic and acidic residues" evidence="3">
    <location>
        <begin position="254"/>
        <end position="271"/>
    </location>
</feature>
<evidence type="ECO:0000313" key="7">
    <source>
        <dbReference type="Proteomes" id="UP000794436"/>
    </source>
</evidence>
<dbReference type="Proteomes" id="UP000794436">
    <property type="component" value="Unassembled WGS sequence"/>
</dbReference>
<dbReference type="Pfam" id="PF04676">
    <property type="entry name" value="CwfJ_C_2"/>
    <property type="match status" value="1"/>
</dbReference>
<reference evidence="6" key="1">
    <citation type="submission" date="2019-03" db="EMBL/GenBank/DDBJ databases">
        <title>Long read genome sequence of the mycoparasitic Pythium oligandrum ATCC 38472 isolated from sugarbeet rhizosphere.</title>
        <authorList>
            <person name="Gaulin E."/>
        </authorList>
    </citation>
    <scope>NUCLEOTIDE SEQUENCE</scope>
    <source>
        <strain evidence="6">ATCC 38472_TT</strain>
    </source>
</reference>
<evidence type="ECO:0000256" key="1">
    <source>
        <dbReference type="ARBA" id="ARBA00006795"/>
    </source>
</evidence>
<comment type="caution">
    <text evidence="6">The sequence shown here is derived from an EMBL/GenBank/DDBJ whole genome shotgun (WGS) entry which is preliminary data.</text>
</comment>
<evidence type="ECO:0008006" key="8">
    <source>
        <dbReference type="Google" id="ProtNLM"/>
    </source>
</evidence>
<evidence type="ECO:0000256" key="3">
    <source>
        <dbReference type="SAM" id="MobiDB-lite"/>
    </source>
</evidence>